<dbReference type="InterPro" id="IPR027417">
    <property type="entry name" value="P-loop_NTPase"/>
</dbReference>
<dbReference type="SMART" id="SM00382">
    <property type="entry name" value="AAA"/>
    <property type="match status" value="2"/>
</dbReference>
<proteinExistence type="inferred from homology"/>
<dbReference type="PATRIC" id="fig|28087.4.peg.2318"/>
<gene>
    <name evidence="8" type="ORF">Lsai_2149</name>
</gene>
<keyword evidence="1" id="KW-0677">Repeat</keyword>
<feature type="coiled-coil region" evidence="6">
    <location>
        <begin position="231"/>
        <end position="276"/>
    </location>
</feature>
<accession>A0A0W0YHN7</accession>
<dbReference type="Pfam" id="PF00005">
    <property type="entry name" value="ABC_tran"/>
    <property type="match status" value="2"/>
</dbReference>
<dbReference type="FunFam" id="3.40.50.300:FF:000070">
    <property type="entry name" value="Putative ABC transporter ATP-binding component"/>
    <property type="match status" value="1"/>
</dbReference>
<dbReference type="FunFam" id="3.40.50.300:FF:000011">
    <property type="entry name" value="Putative ABC transporter ATP-binding component"/>
    <property type="match status" value="1"/>
</dbReference>
<dbReference type="SUPFAM" id="SSF52540">
    <property type="entry name" value="P-loop containing nucleoside triphosphate hydrolases"/>
    <property type="match status" value="2"/>
</dbReference>
<dbReference type="GO" id="GO:0005524">
    <property type="term" value="F:ATP binding"/>
    <property type="evidence" value="ECO:0007669"/>
    <property type="project" value="UniProtKB-KW"/>
</dbReference>
<dbReference type="STRING" id="28087.Lsai_2149"/>
<evidence type="ECO:0000313" key="9">
    <source>
        <dbReference type="Proteomes" id="UP000054621"/>
    </source>
</evidence>
<name>A0A0W0YHN7_9GAMM</name>
<dbReference type="AlphaFoldDB" id="A0A0W0YHN7"/>
<evidence type="ECO:0000256" key="5">
    <source>
        <dbReference type="ARBA" id="ARBA00074044"/>
    </source>
</evidence>
<dbReference type="InterPro" id="IPR032781">
    <property type="entry name" value="ABC_tran_Xtn"/>
</dbReference>
<dbReference type="CDD" id="cd03221">
    <property type="entry name" value="ABCF_EF-3"/>
    <property type="match status" value="2"/>
</dbReference>
<evidence type="ECO:0000259" key="7">
    <source>
        <dbReference type="PROSITE" id="PS50893"/>
    </source>
</evidence>
<evidence type="ECO:0000256" key="1">
    <source>
        <dbReference type="ARBA" id="ARBA00022737"/>
    </source>
</evidence>
<dbReference type="InterPro" id="IPR051309">
    <property type="entry name" value="ABCF_ATPase"/>
</dbReference>
<reference evidence="8 9" key="1">
    <citation type="submission" date="2015-11" db="EMBL/GenBank/DDBJ databases">
        <title>Genomic analysis of 38 Legionella species identifies large and diverse effector repertoires.</title>
        <authorList>
            <person name="Burstein D."/>
            <person name="Amaro F."/>
            <person name="Zusman T."/>
            <person name="Lifshitz Z."/>
            <person name="Cohen O."/>
            <person name="Gilbert J.A."/>
            <person name="Pupko T."/>
            <person name="Shuman H.A."/>
            <person name="Segal G."/>
        </authorList>
    </citation>
    <scope>NUCLEOTIDE SEQUENCE [LARGE SCALE GENOMIC DNA]</scope>
    <source>
        <strain evidence="8 9">Mt.St.Helens-4</strain>
    </source>
</reference>
<dbReference type="Pfam" id="PF12848">
    <property type="entry name" value="ABC_tran_Xtn"/>
    <property type="match status" value="1"/>
</dbReference>
<dbReference type="PROSITE" id="PS00211">
    <property type="entry name" value="ABC_TRANSPORTER_1"/>
    <property type="match status" value="1"/>
</dbReference>
<feature type="domain" description="ABC transporter" evidence="7">
    <location>
        <begin position="2"/>
        <end position="253"/>
    </location>
</feature>
<dbReference type="OrthoDB" id="9808609at2"/>
<dbReference type="InterPro" id="IPR003439">
    <property type="entry name" value="ABC_transporter-like_ATP-bd"/>
</dbReference>
<keyword evidence="3 8" id="KW-0067">ATP-binding</keyword>
<dbReference type="InterPro" id="IPR017871">
    <property type="entry name" value="ABC_transporter-like_CS"/>
</dbReference>
<dbReference type="PANTHER" id="PTHR42855">
    <property type="entry name" value="ABC TRANSPORTER ATP-BINDING SUBUNIT"/>
    <property type="match status" value="1"/>
</dbReference>
<evidence type="ECO:0000256" key="2">
    <source>
        <dbReference type="ARBA" id="ARBA00022741"/>
    </source>
</evidence>
<dbReference type="Gene3D" id="3.40.50.300">
    <property type="entry name" value="P-loop containing nucleotide triphosphate hydrolases"/>
    <property type="match status" value="2"/>
</dbReference>
<feature type="domain" description="ABC transporter" evidence="7">
    <location>
        <begin position="321"/>
        <end position="529"/>
    </location>
</feature>
<dbReference type="GO" id="GO:0016887">
    <property type="term" value="F:ATP hydrolysis activity"/>
    <property type="evidence" value="ECO:0007669"/>
    <property type="project" value="InterPro"/>
</dbReference>
<evidence type="ECO:0000256" key="4">
    <source>
        <dbReference type="ARBA" id="ARBA00061551"/>
    </source>
</evidence>
<keyword evidence="6" id="KW-0175">Coiled coil</keyword>
<dbReference type="EMBL" id="LNYV01000034">
    <property type="protein sequence ID" value="KTD56019.1"/>
    <property type="molecule type" value="Genomic_DNA"/>
</dbReference>
<comment type="caution">
    <text evidence="8">The sequence shown here is derived from an EMBL/GenBank/DDBJ whole genome shotgun (WGS) entry which is preliminary data.</text>
</comment>
<dbReference type="eggNOG" id="COG0488">
    <property type="taxonomic scope" value="Bacteria"/>
</dbReference>
<dbReference type="PROSITE" id="PS50893">
    <property type="entry name" value="ABC_TRANSPORTER_2"/>
    <property type="match status" value="2"/>
</dbReference>
<dbReference type="PANTHER" id="PTHR42855:SF2">
    <property type="entry name" value="DRUG RESISTANCE ABC TRANSPORTER,ATP-BINDING PROTEIN"/>
    <property type="match status" value="1"/>
</dbReference>
<comment type="similarity">
    <text evidence="4">Belongs to the ABC transporter superfamily. ABCF family. YbiT subfamily.</text>
</comment>
<keyword evidence="2" id="KW-0547">Nucleotide-binding</keyword>
<organism evidence="8 9">
    <name type="scientific">Legionella sainthelensi</name>
    <dbReference type="NCBI Taxonomy" id="28087"/>
    <lineage>
        <taxon>Bacteria</taxon>
        <taxon>Pseudomonadati</taxon>
        <taxon>Pseudomonadota</taxon>
        <taxon>Gammaproteobacteria</taxon>
        <taxon>Legionellales</taxon>
        <taxon>Legionellaceae</taxon>
        <taxon>Legionella</taxon>
    </lineage>
</organism>
<dbReference type="InterPro" id="IPR003593">
    <property type="entry name" value="AAA+_ATPase"/>
</dbReference>
<protein>
    <recommendedName>
        <fullName evidence="5">Probable ATP-binding protein YbiT</fullName>
    </recommendedName>
</protein>
<evidence type="ECO:0000313" key="8">
    <source>
        <dbReference type="EMBL" id="KTD56019.1"/>
    </source>
</evidence>
<sequence>MIALNQLGMAYGQRLLFYDVSLNLNSGFCYALVGANGCGKSTFFRLITGEEEVTSGEIMMPKDATIGWLKQDQFRYEDTLIKDIVLQGKPKLWQALSEREALLASDTWDDDKGFRFAALEEIIAHYNGYSAEAEVETILLGLGIAKDYLQKPLKALSGGYKLRVLLAQTLFQHPSVLLLDEPTNHLDILSIRWLEKYLKNEYQGLVIFISHDMEFIDNLADYILDLDYGEIRQYRGNYARFLTEKNQLEEQKNLEKKSAEAKIAEMQKFVDKYKAKASKAGQARSRMKMIEKIEIPDVKHSSRVAPHFHFAPKKISGKHVIKAEHLSKSFKNKTLFTHLDFKVDRGEKVAIMGVNGIGKSTLIKILTGMIQSDEGQVILGHEVSMSYFSQDHHELLNRHVSVFHWLSDVVSGVTEQQIRRALGQMLFVKEDVDKDILSLSGGEAARLLLAKTILESPNLLILDEPTNHMDLETIEALAQALVHYSGTVVFVSHNRHFVDKIATRILYFDPQTGVRDYKGCYVDFAQHYME</sequence>
<evidence type="ECO:0000256" key="3">
    <source>
        <dbReference type="ARBA" id="ARBA00022840"/>
    </source>
</evidence>
<evidence type="ECO:0000256" key="6">
    <source>
        <dbReference type="SAM" id="Coils"/>
    </source>
</evidence>
<dbReference type="RefSeq" id="WP_027271773.1">
    <property type="nucleotide sequence ID" value="NZ_CAAAJE010000024.1"/>
</dbReference>
<dbReference type="Proteomes" id="UP000054621">
    <property type="component" value="Unassembled WGS sequence"/>
</dbReference>